<feature type="compositionally biased region" description="Gly residues" evidence="1">
    <location>
        <begin position="40"/>
        <end position="53"/>
    </location>
</feature>
<comment type="caution">
    <text evidence="2">The sequence shown here is derived from an EMBL/GenBank/DDBJ whole genome shotgun (WGS) entry which is preliminary data.</text>
</comment>
<feature type="compositionally biased region" description="Polar residues" evidence="1">
    <location>
        <begin position="9"/>
        <end position="31"/>
    </location>
</feature>
<gene>
    <name evidence="2" type="ORF">MNOR_LOCUS32149</name>
</gene>
<feature type="compositionally biased region" description="Basic residues" evidence="1">
    <location>
        <begin position="54"/>
        <end position="63"/>
    </location>
</feature>
<feature type="region of interest" description="Disordered" evidence="1">
    <location>
        <begin position="1"/>
        <end position="95"/>
    </location>
</feature>
<dbReference type="EMBL" id="CAXKWB010043039">
    <property type="protein sequence ID" value="CAL4158925.1"/>
    <property type="molecule type" value="Genomic_DNA"/>
</dbReference>
<protein>
    <submittedName>
        <fullName evidence="2">Uncharacterized protein</fullName>
    </submittedName>
</protein>
<keyword evidence="3" id="KW-1185">Reference proteome</keyword>
<dbReference type="Proteomes" id="UP001497623">
    <property type="component" value="Unassembled WGS sequence"/>
</dbReference>
<organism evidence="2 3">
    <name type="scientific">Meganyctiphanes norvegica</name>
    <name type="common">Northern krill</name>
    <name type="synonym">Thysanopoda norvegica</name>
    <dbReference type="NCBI Taxonomy" id="48144"/>
    <lineage>
        <taxon>Eukaryota</taxon>
        <taxon>Metazoa</taxon>
        <taxon>Ecdysozoa</taxon>
        <taxon>Arthropoda</taxon>
        <taxon>Crustacea</taxon>
        <taxon>Multicrustacea</taxon>
        <taxon>Malacostraca</taxon>
        <taxon>Eumalacostraca</taxon>
        <taxon>Eucarida</taxon>
        <taxon>Euphausiacea</taxon>
        <taxon>Euphausiidae</taxon>
        <taxon>Meganyctiphanes</taxon>
    </lineage>
</organism>
<accession>A0AAV2S6V2</accession>
<proteinExistence type="predicted"/>
<sequence>MHDTLHKIYSTTPTGSSDATQGDGQSGSQGVTGDVIFYSGGSGGRGNYRGGGRNNRRRSRGRGGFKNFSASPSRNNPYVRSTGAVTPSYRQTNPVGADGKISRCTVCDSRMHWYAACPHAHENARGGSSGNGDPARRQFGSESKSDNPSYVVAGDDRPRYLDLHPDLMETKFTMFVGCTSASAPQNNSLDVLLAEANGFAILDSGCTTNVCGLAWLNRYIGFLDNSFKRFVSYQPSNQTFTFGGGTTFVSKRKVTFPCWVGGTKGNTHNRYYRQQHSTTFK</sequence>
<feature type="compositionally biased region" description="Polar residues" evidence="1">
    <location>
        <begin position="68"/>
        <end position="94"/>
    </location>
</feature>
<reference evidence="2 3" key="1">
    <citation type="submission" date="2024-05" db="EMBL/GenBank/DDBJ databases">
        <authorList>
            <person name="Wallberg A."/>
        </authorList>
    </citation>
    <scope>NUCLEOTIDE SEQUENCE [LARGE SCALE GENOMIC DNA]</scope>
</reference>
<evidence type="ECO:0000313" key="2">
    <source>
        <dbReference type="EMBL" id="CAL4158925.1"/>
    </source>
</evidence>
<name>A0AAV2S6V2_MEGNR</name>
<evidence type="ECO:0000313" key="3">
    <source>
        <dbReference type="Proteomes" id="UP001497623"/>
    </source>
</evidence>
<dbReference type="AlphaFoldDB" id="A0AAV2S6V2"/>
<evidence type="ECO:0000256" key="1">
    <source>
        <dbReference type="SAM" id="MobiDB-lite"/>
    </source>
</evidence>
<feature type="region of interest" description="Disordered" evidence="1">
    <location>
        <begin position="122"/>
        <end position="151"/>
    </location>
</feature>